<name>A0A1Q3EHD8_LENED</name>
<dbReference type="InterPro" id="IPR045247">
    <property type="entry name" value="Oye-like"/>
</dbReference>
<keyword evidence="3" id="KW-1185">Reference proteome</keyword>
<accession>A0A1Q3EHD8</accession>
<reference evidence="2 3" key="1">
    <citation type="submission" date="2016-08" db="EMBL/GenBank/DDBJ databases">
        <authorList>
            <consortium name="Lentinula edodes genome sequencing consortium"/>
            <person name="Sakamoto Y."/>
            <person name="Nakade K."/>
            <person name="Sato S."/>
            <person name="Yoshida Y."/>
            <person name="Miyazaki K."/>
            <person name="Natsume S."/>
            <person name="Konno N."/>
        </authorList>
    </citation>
    <scope>NUCLEOTIDE SEQUENCE [LARGE SCALE GENOMIC DNA]</scope>
    <source>
        <strain evidence="2 3">NBRC 111202</strain>
    </source>
</reference>
<dbReference type="PANTHER" id="PTHR22893">
    <property type="entry name" value="NADH OXIDOREDUCTASE-RELATED"/>
    <property type="match status" value="1"/>
</dbReference>
<organism evidence="2 3">
    <name type="scientific">Lentinula edodes</name>
    <name type="common">Shiitake mushroom</name>
    <name type="synonym">Lentinus edodes</name>
    <dbReference type="NCBI Taxonomy" id="5353"/>
    <lineage>
        <taxon>Eukaryota</taxon>
        <taxon>Fungi</taxon>
        <taxon>Dikarya</taxon>
        <taxon>Basidiomycota</taxon>
        <taxon>Agaricomycotina</taxon>
        <taxon>Agaricomycetes</taxon>
        <taxon>Agaricomycetidae</taxon>
        <taxon>Agaricales</taxon>
        <taxon>Marasmiineae</taxon>
        <taxon>Omphalotaceae</taxon>
        <taxon>Lentinula</taxon>
    </lineage>
</organism>
<dbReference type="Proteomes" id="UP000188533">
    <property type="component" value="Unassembled WGS sequence"/>
</dbReference>
<feature type="domain" description="NADH:flavin oxidoreductase/NADH oxidase N-terminal" evidence="1">
    <location>
        <begin position="233"/>
        <end position="571"/>
    </location>
</feature>
<dbReference type="AlphaFoldDB" id="A0A1Q3EHD8"/>
<dbReference type="STRING" id="5353.A0A1Q3EHD8"/>
<dbReference type="PANTHER" id="PTHR22893:SF91">
    <property type="entry name" value="NADPH DEHYDROGENASE 2-RELATED"/>
    <property type="match status" value="1"/>
</dbReference>
<evidence type="ECO:0000313" key="3">
    <source>
        <dbReference type="Proteomes" id="UP000188533"/>
    </source>
</evidence>
<dbReference type="Pfam" id="PF00724">
    <property type="entry name" value="Oxidored_FMN"/>
    <property type="match status" value="1"/>
</dbReference>
<dbReference type="GO" id="GO:0010181">
    <property type="term" value="F:FMN binding"/>
    <property type="evidence" value="ECO:0007669"/>
    <property type="project" value="InterPro"/>
</dbReference>
<reference evidence="2 3" key="2">
    <citation type="submission" date="2017-02" db="EMBL/GenBank/DDBJ databases">
        <title>A genome survey and senescence transcriptome analysis in Lentinula edodes.</title>
        <authorList>
            <person name="Sakamoto Y."/>
            <person name="Nakade K."/>
            <person name="Sato S."/>
            <person name="Yoshida Y."/>
            <person name="Miyazaki K."/>
            <person name="Natsume S."/>
            <person name="Konno N."/>
        </authorList>
    </citation>
    <scope>NUCLEOTIDE SEQUENCE [LARGE SCALE GENOMIC DNA]</scope>
    <source>
        <strain evidence="2 3">NBRC 111202</strain>
    </source>
</reference>
<dbReference type="EMBL" id="BDGU01000333">
    <property type="protein sequence ID" value="GAW06637.1"/>
    <property type="molecule type" value="Genomic_DNA"/>
</dbReference>
<dbReference type="GO" id="GO:0016491">
    <property type="term" value="F:oxidoreductase activity"/>
    <property type="evidence" value="ECO:0007669"/>
    <property type="project" value="InterPro"/>
</dbReference>
<gene>
    <name evidence="2" type="ORF">LENED_008575</name>
</gene>
<protein>
    <submittedName>
        <fullName evidence="2">FMN-linked oxidoreductase</fullName>
    </submittedName>
</protein>
<dbReference type="InterPro" id="IPR013785">
    <property type="entry name" value="Aldolase_TIM"/>
</dbReference>
<dbReference type="InterPro" id="IPR001155">
    <property type="entry name" value="OxRdtase_FMN_N"/>
</dbReference>
<comment type="caution">
    <text evidence="2">The sequence shown here is derived from an EMBL/GenBank/DDBJ whole genome shotgun (WGS) entry which is preliminary data.</text>
</comment>
<evidence type="ECO:0000259" key="1">
    <source>
        <dbReference type="Pfam" id="PF00724"/>
    </source>
</evidence>
<dbReference type="CDD" id="cd02933">
    <property type="entry name" value="OYE_like_FMN"/>
    <property type="match status" value="1"/>
</dbReference>
<dbReference type="Gene3D" id="3.20.20.70">
    <property type="entry name" value="Aldolase class I"/>
    <property type="match status" value="1"/>
</dbReference>
<dbReference type="SUPFAM" id="SSF51395">
    <property type="entry name" value="FMN-linked oxidoreductases"/>
    <property type="match status" value="1"/>
</dbReference>
<sequence length="609" mass="67595">MDMSQFGWTTPHVLPSITLPRLQELTLDGAITALGDILGVFTLPSLRKLSLSISRFDGDGEHGPVVGPALIALLKRSYHDQCGLVALGLTSMLASDNSNEAISLETLHCILSLASTIKELHICSEGYTDTARLMEILRYDRVSPEKQILPLLTTFSVESLINLDQDFLDFVHSRWWPNNSSPRMVGVAKLEKLIVSYCDLTEEIEEQLDACYEGGLEVEVEVESSEQSSILEFKIGAVTLRNRVLMSALTRNRALPTNVPNELMVEYYRQRAESAGLIVSEGILICQQGTEWPHAPGIWNQQQINGWKKITDAIHEAGSQCFAQIWHLGRANHPDAPEQIASGQPVYAPSAIPARGGKFRFLPGVPGYVTPTEIDNPMRLVALYKQAAMNAKEAGFDGIEVHGAGGYLIHQFLDSGSNIRTDSWGGSFENRSRFGLEVLRVVIDVWGADRVGIKLDPTGGYNDMGMPLEETLETYNYFITQVDQLGLAYIAIQRYSEFDDPIIEGKRRAVQHDVVAAYGHLIKKSTFLSNGNFTPEEAAQYVSEGKISGVFWGRLWVSHPDLAKRIRYGKPVDTPVDMQTVYGSMDGMPLNDERVGYTDYPFAEYLDEA</sequence>
<proteinExistence type="predicted"/>
<evidence type="ECO:0000313" key="2">
    <source>
        <dbReference type="EMBL" id="GAW06637.1"/>
    </source>
</evidence>